<dbReference type="InterPro" id="IPR011012">
    <property type="entry name" value="Longin-like_dom_sf"/>
</dbReference>
<proteinExistence type="predicted"/>
<dbReference type="Proteomes" id="UP000249293">
    <property type="component" value="Chromosome 1"/>
</dbReference>
<dbReference type="SUPFAM" id="SSF64356">
    <property type="entry name" value="SNARE-like"/>
    <property type="match status" value="1"/>
</dbReference>
<evidence type="ECO:0008006" key="3">
    <source>
        <dbReference type="Google" id="ProtNLM"/>
    </source>
</evidence>
<evidence type="ECO:0000313" key="2">
    <source>
        <dbReference type="Proteomes" id="UP000249293"/>
    </source>
</evidence>
<dbReference type="InterPro" id="IPR006722">
    <property type="entry name" value="Sedlin"/>
</dbReference>
<dbReference type="CDD" id="cd14825">
    <property type="entry name" value="TRAPPC2_sedlin"/>
    <property type="match status" value="1"/>
</dbReference>
<accession>A0A2U9QYJ6</accession>
<dbReference type="GeneID" id="40381811"/>
<gene>
    <name evidence="1" type="ORF">C5L36_0A07040</name>
</gene>
<dbReference type="GO" id="GO:0005737">
    <property type="term" value="C:cytoplasm"/>
    <property type="evidence" value="ECO:0007669"/>
    <property type="project" value="GOC"/>
</dbReference>
<evidence type="ECO:0000313" key="1">
    <source>
        <dbReference type="EMBL" id="AWU74101.1"/>
    </source>
</evidence>
<dbReference type="AlphaFoldDB" id="A0A2U9QYJ6"/>
<dbReference type="EMBL" id="CP028773">
    <property type="protein sequence ID" value="AWU74101.1"/>
    <property type="molecule type" value="Genomic_DNA"/>
</dbReference>
<dbReference type="Pfam" id="PF04628">
    <property type="entry name" value="Sedlin_N"/>
    <property type="match status" value="1"/>
</dbReference>
<dbReference type="RefSeq" id="XP_029319578.1">
    <property type="nucleotide sequence ID" value="XM_029463718.1"/>
</dbReference>
<keyword evidence="2" id="KW-1185">Reference proteome</keyword>
<dbReference type="Gene3D" id="3.30.450.70">
    <property type="match status" value="1"/>
</dbReference>
<reference evidence="1 2" key="1">
    <citation type="submission" date="2018-06" db="EMBL/GenBank/DDBJ databases">
        <title>Population genomics shows no distinction between pathogenic Candida krusei and environmental Pichia kudriavzevii: One species, four names.</title>
        <authorList>
            <person name="Douglass A.P."/>
            <person name="Offei B."/>
            <person name="Braun-Galleani S."/>
            <person name="Coughlan A.Y."/>
            <person name="Martos A."/>
            <person name="Ortiz-Merino R.A."/>
            <person name="Byrne K.P."/>
            <person name="Wolfe K.H."/>
        </authorList>
    </citation>
    <scope>NUCLEOTIDE SEQUENCE [LARGE SCALE GENOMIC DNA]</scope>
    <source>
        <strain evidence="1 2">CBS573</strain>
    </source>
</reference>
<name>A0A2U9QYJ6_PICKU</name>
<organism evidence="1 2">
    <name type="scientific">Pichia kudriavzevii</name>
    <name type="common">Yeast</name>
    <name type="synonym">Issatchenkia orientalis</name>
    <dbReference type="NCBI Taxonomy" id="4909"/>
    <lineage>
        <taxon>Eukaryota</taxon>
        <taxon>Fungi</taxon>
        <taxon>Dikarya</taxon>
        <taxon>Ascomycota</taxon>
        <taxon>Saccharomycotina</taxon>
        <taxon>Pichiomycetes</taxon>
        <taxon>Pichiales</taxon>
        <taxon>Pichiaceae</taxon>
        <taxon>Pichia</taxon>
    </lineage>
</organism>
<dbReference type="PANTHER" id="PTHR12403">
    <property type="entry name" value="TRAFFICKING PROTEIN PARTICLE COMPLEX SUBUNIT 2"/>
    <property type="match status" value="1"/>
</dbReference>
<dbReference type="GO" id="GO:0006888">
    <property type="term" value="P:endoplasmic reticulum to Golgi vesicle-mediated transport"/>
    <property type="evidence" value="ECO:0007669"/>
    <property type="project" value="InterPro"/>
</dbReference>
<dbReference type="OrthoDB" id="10252102at2759"/>
<dbReference type="STRING" id="4909.A0A2U9QYJ6"/>
<dbReference type="VEuPathDB" id="FungiDB:C5L36_0A07040"/>
<sequence>MSYYFAIVDAASHPVYELSSQDSSFAMAAMASLDILESVQFKENKSFFPNIDTYNSNSIHIYLTLANTKFILISDSIPTDNIRLFCMEINELYIKKSLSPFHEYNTPIRSKAFHQRVKHIASKYLL</sequence>
<protein>
    <recommendedName>
        <fullName evidence="3">Trafficking protein particle complex subunit</fullName>
    </recommendedName>
</protein>
<dbReference type="KEGG" id="pkz:C5L36_0A07040"/>